<comment type="caution">
    <text evidence="1">The sequence shown here is derived from an EMBL/GenBank/DDBJ whole genome shotgun (WGS) entry which is preliminary data.</text>
</comment>
<proteinExistence type="predicted"/>
<sequence>MVKVRWQIPMHRRSKSSNCDDSETVESFALRVSHSMAASLGIVSTSFTSQDAVEEAKRHLLEQQRLSAIESGIDGAGTRGFQARPARTITSAQLDSLTMRIKQAYPAVSLLTIRSDLERTRDARKTCERITSGMLREDSKEITTSYSEPELEPAPSVRSHPGVWRDLYMRRKWIMIETNRAKYLQKMNDKLSLMDVELSKSNEI</sequence>
<evidence type="ECO:0000313" key="1">
    <source>
        <dbReference type="EMBL" id="MFH4984274.1"/>
    </source>
</evidence>
<dbReference type="Gene3D" id="1.10.8.10">
    <property type="entry name" value="DNA helicase RuvA subunit, C-terminal domain"/>
    <property type="match status" value="1"/>
</dbReference>
<protein>
    <submittedName>
        <fullName evidence="1">Uncharacterized protein</fullName>
    </submittedName>
</protein>
<dbReference type="Proteomes" id="UP001608902">
    <property type="component" value="Unassembled WGS sequence"/>
</dbReference>
<name>A0ABD6F2L6_9BILA</name>
<organism evidence="1 2">
    <name type="scientific">Gnathostoma spinigerum</name>
    <dbReference type="NCBI Taxonomy" id="75299"/>
    <lineage>
        <taxon>Eukaryota</taxon>
        <taxon>Metazoa</taxon>
        <taxon>Ecdysozoa</taxon>
        <taxon>Nematoda</taxon>
        <taxon>Chromadorea</taxon>
        <taxon>Rhabditida</taxon>
        <taxon>Spirurina</taxon>
        <taxon>Gnathostomatomorpha</taxon>
        <taxon>Gnathostomatoidea</taxon>
        <taxon>Gnathostomatidae</taxon>
        <taxon>Gnathostoma</taxon>
    </lineage>
</organism>
<dbReference type="EMBL" id="JBGFUD010016275">
    <property type="protein sequence ID" value="MFH4984274.1"/>
    <property type="molecule type" value="Genomic_DNA"/>
</dbReference>
<dbReference type="AlphaFoldDB" id="A0ABD6F2L6"/>
<evidence type="ECO:0000313" key="2">
    <source>
        <dbReference type="Proteomes" id="UP001608902"/>
    </source>
</evidence>
<accession>A0ABD6F2L6</accession>
<reference evidence="1 2" key="1">
    <citation type="submission" date="2024-08" db="EMBL/GenBank/DDBJ databases">
        <title>Gnathostoma spinigerum genome.</title>
        <authorList>
            <person name="Gonzalez-Bertolin B."/>
            <person name="Monzon S."/>
            <person name="Zaballos A."/>
            <person name="Jimenez P."/>
            <person name="Dekumyoy P."/>
            <person name="Varona S."/>
            <person name="Cuesta I."/>
            <person name="Sumanam S."/>
            <person name="Adisakwattana P."/>
            <person name="Gasser R.B."/>
            <person name="Hernandez-Gonzalez A."/>
            <person name="Young N.D."/>
            <person name="Perteguer M.J."/>
        </authorList>
    </citation>
    <scope>NUCLEOTIDE SEQUENCE [LARGE SCALE GENOMIC DNA]</scope>
    <source>
        <strain evidence="1">AL3</strain>
        <tissue evidence="1">Liver</tissue>
    </source>
</reference>
<keyword evidence="2" id="KW-1185">Reference proteome</keyword>
<gene>
    <name evidence="1" type="ORF">AB6A40_010983</name>
</gene>